<dbReference type="EMBL" id="CM045869">
    <property type="protein sequence ID" value="KAI7955109.1"/>
    <property type="molecule type" value="Genomic_DNA"/>
</dbReference>
<evidence type="ECO:0000313" key="1">
    <source>
        <dbReference type="EMBL" id="KAI7955109.1"/>
    </source>
</evidence>
<name>A0ACC0EKW7_9BASI</name>
<dbReference type="Proteomes" id="UP001060170">
    <property type="component" value="Chromosome 5"/>
</dbReference>
<evidence type="ECO:0000313" key="2">
    <source>
        <dbReference type="Proteomes" id="UP001060170"/>
    </source>
</evidence>
<gene>
    <name evidence="1" type="ORF">MJO28_005509</name>
</gene>
<comment type="caution">
    <text evidence="1">The sequence shown here is derived from an EMBL/GenBank/DDBJ whole genome shotgun (WGS) entry which is preliminary data.</text>
</comment>
<reference evidence="1 2" key="3">
    <citation type="journal article" date="2022" name="Microbiol. Spectr.">
        <title>Folding features and dynamics of 3D genome architecture in plant fungal pathogens.</title>
        <authorList>
            <person name="Xia C."/>
        </authorList>
    </citation>
    <scope>NUCLEOTIDE SEQUENCE [LARGE SCALE GENOMIC DNA]</scope>
    <source>
        <strain evidence="1 2">93-210</strain>
    </source>
</reference>
<proteinExistence type="predicted"/>
<sequence>MVHVFQTTSLFAVLLVMALAPGLFVASAIATSPPPYNKNPREGEGGSGGQHNTRAIAFDSRPTVVTPGNNGRDGKIVRRAITLDAHPHPVPAGEGTPRKTAHGV</sequence>
<organism evidence="1 2">
    <name type="scientific">Puccinia striiformis f. sp. tritici</name>
    <dbReference type="NCBI Taxonomy" id="168172"/>
    <lineage>
        <taxon>Eukaryota</taxon>
        <taxon>Fungi</taxon>
        <taxon>Dikarya</taxon>
        <taxon>Basidiomycota</taxon>
        <taxon>Pucciniomycotina</taxon>
        <taxon>Pucciniomycetes</taxon>
        <taxon>Pucciniales</taxon>
        <taxon>Pucciniaceae</taxon>
        <taxon>Puccinia</taxon>
    </lineage>
</organism>
<accession>A0ACC0EKW7</accession>
<reference evidence="2" key="2">
    <citation type="journal article" date="2018" name="Mol. Plant Microbe Interact.">
        <title>Genome sequence resources for the wheat stripe rust pathogen (Puccinia striiformis f. sp. tritici) and the barley stripe rust pathogen (Puccinia striiformis f. sp. hordei).</title>
        <authorList>
            <person name="Xia C."/>
            <person name="Wang M."/>
            <person name="Yin C."/>
            <person name="Cornejo O.E."/>
            <person name="Hulbert S.H."/>
            <person name="Chen X."/>
        </authorList>
    </citation>
    <scope>NUCLEOTIDE SEQUENCE [LARGE SCALE GENOMIC DNA]</scope>
    <source>
        <strain evidence="2">93-210</strain>
    </source>
</reference>
<keyword evidence="2" id="KW-1185">Reference proteome</keyword>
<reference evidence="2" key="1">
    <citation type="journal article" date="2018" name="BMC Genomics">
        <title>Genomic insights into host adaptation between the wheat stripe rust pathogen (Puccinia striiformis f. sp. tritici) and the barley stripe rust pathogen (Puccinia striiformis f. sp. hordei).</title>
        <authorList>
            <person name="Xia C."/>
            <person name="Wang M."/>
            <person name="Yin C."/>
            <person name="Cornejo O.E."/>
            <person name="Hulbert S.H."/>
            <person name="Chen X."/>
        </authorList>
    </citation>
    <scope>NUCLEOTIDE SEQUENCE [LARGE SCALE GENOMIC DNA]</scope>
    <source>
        <strain evidence="2">93-210</strain>
    </source>
</reference>
<protein>
    <submittedName>
        <fullName evidence="1">Uncharacterized protein</fullName>
    </submittedName>
</protein>